<dbReference type="EMBL" id="CAJOAX010063103">
    <property type="protein sequence ID" value="CAF4349169.1"/>
    <property type="molecule type" value="Genomic_DNA"/>
</dbReference>
<dbReference type="InterPro" id="IPR036055">
    <property type="entry name" value="LDL_receptor-like_sf"/>
</dbReference>
<comment type="caution">
    <text evidence="2">Lacks conserved residue(s) required for the propagation of feature annotation.</text>
</comment>
<feature type="non-terminal residue" evidence="3">
    <location>
        <position position="94"/>
    </location>
</feature>
<evidence type="ECO:0000313" key="3">
    <source>
        <dbReference type="EMBL" id="CAF4349169.1"/>
    </source>
</evidence>
<dbReference type="Proteomes" id="UP000663823">
    <property type="component" value="Unassembled WGS sequence"/>
</dbReference>
<protein>
    <submittedName>
        <fullName evidence="3">Uncharacterized protein</fullName>
    </submittedName>
</protein>
<dbReference type="InterPro" id="IPR002172">
    <property type="entry name" value="LDrepeatLR_classA_rpt"/>
</dbReference>
<name>A0A820L1Y5_9BILA</name>
<organism evidence="3 4">
    <name type="scientific">Rotaria sordida</name>
    <dbReference type="NCBI Taxonomy" id="392033"/>
    <lineage>
        <taxon>Eukaryota</taxon>
        <taxon>Metazoa</taxon>
        <taxon>Spiralia</taxon>
        <taxon>Gnathifera</taxon>
        <taxon>Rotifera</taxon>
        <taxon>Eurotatoria</taxon>
        <taxon>Bdelloidea</taxon>
        <taxon>Philodinida</taxon>
        <taxon>Philodinidae</taxon>
        <taxon>Rotaria</taxon>
    </lineage>
</organism>
<evidence type="ECO:0000256" key="1">
    <source>
        <dbReference type="ARBA" id="ARBA00023157"/>
    </source>
</evidence>
<dbReference type="PROSITE" id="PS50068">
    <property type="entry name" value="LDLRA_2"/>
    <property type="match status" value="1"/>
</dbReference>
<comment type="caution">
    <text evidence="3">The sequence shown here is derived from an EMBL/GenBank/DDBJ whole genome shotgun (WGS) entry which is preliminary data.</text>
</comment>
<proteinExistence type="predicted"/>
<dbReference type="AlphaFoldDB" id="A0A820L1Y5"/>
<reference evidence="3" key="1">
    <citation type="submission" date="2021-02" db="EMBL/GenBank/DDBJ databases">
        <authorList>
            <person name="Nowell W R."/>
        </authorList>
    </citation>
    <scope>NUCLEOTIDE SEQUENCE</scope>
</reference>
<dbReference type="SUPFAM" id="SSF57424">
    <property type="entry name" value="LDL receptor-like module"/>
    <property type="match status" value="1"/>
</dbReference>
<accession>A0A820L1Y5</accession>
<evidence type="ECO:0000313" key="4">
    <source>
        <dbReference type="Proteomes" id="UP000663823"/>
    </source>
</evidence>
<sequence length="94" mass="11098">MCQYRFQHELLLPFGDIVEATFSDYIDIISNVTTGTCYQFLDSCNQEIWPRCLDWREICDGKMDCISGEDEQWCDQLEMIKCTDSEYRCHYGGQ</sequence>
<evidence type="ECO:0000256" key="2">
    <source>
        <dbReference type="PROSITE-ProRule" id="PRU00124"/>
    </source>
</evidence>
<keyword evidence="1 2" id="KW-1015">Disulfide bond</keyword>
<feature type="disulfide bond" evidence="2">
    <location>
        <begin position="59"/>
        <end position="74"/>
    </location>
</feature>
<gene>
    <name evidence="3" type="ORF">OTI717_LOCUS43490</name>
</gene>